<evidence type="ECO:0000313" key="2">
    <source>
        <dbReference type="EMBL" id="MBK1644908.1"/>
    </source>
</evidence>
<organism evidence="2 3">
    <name type="scientific">Thiocapsa imhoffii</name>
    <dbReference type="NCBI Taxonomy" id="382777"/>
    <lineage>
        <taxon>Bacteria</taxon>
        <taxon>Pseudomonadati</taxon>
        <taxon>Pseudomonadota</taxon>
        <taxon>Gammaproteobacteria</taxon>
        <taxon>Chromatiales</taxon>
        <taxon>Chromatiaceae</taxon>
        <taxon>Thiocapsa</taxon>
    </lineage>
</organism>
<keyword evidence="1" id="KW-0812">Transmembrane</keyword>
<evidence type="ECO:0000256" key="1">
    <source>
        <dbReference type="SAM" id="Phobius"/>
    </source>
</evidence>
<evidence type="ECO:0000313" key="3">
    <source>
        <dbReference type="Proteomes" id="UP001138802"/>
    </source>
</evidence>
<feature type="transmembrane region" description="Helical" evidence="1">
    <location>
        <begin position="277"/>
        <end position="298"/>
    </location>
</feature>
<feature type="transmembrane region" description="Helical" evidence="1">
    <location>
        <begin position="183"/>
        <end position="204"/>
    </location>
</feature>
<keyword evidence="1" id="KW-0472">Membrane</keyword>
<keyword evidence="1" id="KW-1133">Transmembrane helix</keyword>
<feature type="transmembrane region" description="Helical" evidence="1">
    <location>
        <begin position="319"/>
        <end position="337"/>
    </location>
</feature>
<dbReference type="Proteomes" id="UP001138802">
    <property type="component" value="Unassembled WGS sequence"/>
</dbReference>
<feature type="transmembrane region" description="Helical" evidence="1">
    <location>
        <begin position="343"/>
        <end position="362"/>
    </location>
</feature>
<comment type="caution">
    <text evidence="2">The sequence shown here is derived from an EMBL/GenBank/DDBJ whole genome shotgun (WGS) entry which is preliminary data.</text>
</comment>
<feature type="transmembrane region" description="Helical" evidence="1">
    <location>
        <begin position="636"/>
        <end position="653"/>
    </location>
</feature>
<accession>A0A9X0WHZ3</accession>
<feature type="transmembrane region" description="Helical" evidence="1">
    <location>
        <begin position="141"/>
        <end position="162"/>
    </location>
</feature>
<feature type="transmembrane region" description="Helical" evidence="1">
    <location>
        <begin position="254"/>
        <end position="271"/>
    </location>
</feature>
<proteinExistence type="predicted"/>
<sequence length="672" mass="72948">MRGPARARRWSLALLATGLLLVLLALTLRTLERPVELTLAPDAIVPVAGHAFQIDLKRTLPWPWQPLSDHLGNPYRSALLLFEDGVQLGPPHAEFDAVQQIGHGYLHWGRLLIFASSDGSDPRANGRSYHARLSAGVAHALLLRLANGGTVLAVIGLAGWLWSARAKLAHAGWSGGRRLWRRLPDYGVAALIPSLLSGLALLLAPPLWNGSDSTIWLLWQLEWIPHHPPLYPFFMALVQSVFDQAPQILRTTQWVQHLLSILAITYLASAYRVRWQILLVAALAALGTSFNLFAHGFFTEGLANPLTLFFLGALLRLRRDGLTLGVATALGLTLLAASLSRHALLVLGALPVAYLILLALFSSNQRPRLFTILQAGALVVSVVAANGLITRYVVLQLDAQQTSILGRAGVYRLQEAYQQLPPGERDAWLATIAARTTDPAVRHALPVMAITENPWTGPHEAIRATPELYGHHPDALMNAAFKTFAFAPDPQTAAQWGRELQRALLGVGSPTYCPGQINCLLTATANSIDQVFPLDPRNHSVLLGTGAEFSQAAELYRALADTLWVRVLDDFLPLAPPQRLFLLVTSLILGLLAIALSRDGALAAMILTLWFGALLYALALTFITVVLPRYLSPIDILLWLGNGLSLVAILARGDATARPSLIDGPRAPSVPT</sequence>
<protein>
    <submittedName>
        <fullName evidence="2">Uncharacterized protein</fullName>
    </submittedName>
</protein>
<feature type="transmembrane region" description="Helical" evidence="1">
    <location>
        <begin position="580"/>
        <end position="597"/>
    </location>
</feature>
<feature type="transmembrane region" description="Helical" evidence="1">
    <location>
        <begin position="609"/>
        <end position="630"/>
    </location>
</feature>
<dbReference type="EMBL" id="NRSD01000008">
    <property type="protein sequence ID" value="MBK1644908.1"/>
    <property type="molecule type" value="Genomic_DNA"/>
</dbReference>
<gene>
    <name evidence="2" type="ORF">CKO25_09645</name>
</gene>
<keyword evidence="3" id="KW-1185">Reference proteome</keyword>
<feature type="transmembrane region" description="Helical" evidence="1">
    <location>
        <begin position="369"/>
        <end position="389"/>
    </location>
</feature>
<name>A0A9X0WHZ3_9GAMM</name>
<reference evidence="2 3" key="1">
    <citation type="journal article" date="2020" name="Microorganisms">
        <title>Osmotic Adaptation and Compatible Solute Biosynthesis of Phototrophic Bacteria as Revealed from Genome Analyses.</title>
        <authorList>
            <person name="Imhoff J.F."/>
            <person name="Rahn T."/>
            <person name="Kunzel S."/>
            <person name="Keller A."/>
            <person name="Neulinger S.C."/>
        </authorList>
    </citation>
    <scope>NUCLEOTIDE SEQUENCE [LARGE SCALE GENOMIC DNA]</scope>
    <source>
        <strain evidence="2 3">DSM 21303</strain>
    </source>
</reference>
<dbReference type="AlphaFoldDB" id="A0A9X0WHZ3"/>